<feature type="compositionally biased region" description="Basic and acidic residues" evidence="1">
    <location>
        <begin position="298"/>
        <end position="307"/>
    </location>
</feature>
<feature type="compositionally biased region" description="Polar residues" evidence="1">
    <location>
        <begin position="377"/>
        <end position="387"/>
    </location>
</feature>
<feature type="region of interest" description="Disordered" evidence="1">
    <location>
        <begin position="319"/>
        <end position="395"/>
    </location>
</feature>
<gene>
    <name evidence="3" type="ORF">CGC20_3145</name>
</gene>
<dbReference type="VEuPathDB" id="TriTrypDB:LdCL_310028200"/>
<dbReference type="Proteomes" id="UP000318821">
    <property type="component" value="Unassembled WGS sequence"/>
</dbReference>
<dbReference type="VEuPathDB" id="TriTrypDB:LdBPK_312020.1"/>
<feature type="region of interest" description="Disordered" evidence="1">
    <location>
        <begin position="1010"/>
        <end position="1078"/>
    </location>
</feature>
<keyword evidence="2" id="KW-1133">Transmembrane helix</keyword>
<dbReference type="VEuPathDB" id="TriTrypDB:LdCL_310028000"/>
<feature type="transmembrane region" description="Helical" evidence="2">
    <location>
        <begin position="12"/>
        <end position="29"/>
    </location>
</feature>
<dbReference type="VEuPathDB" id="TriTrypDB:LDHU3_31.3640"/>
<dbReference type="VEuPathDB" id="TriTrypDB:LdCL_310028100"/>
<feature type="compositionally biased region" description="Polar residues" evidence="1">
    <location>
        <begin position="333"/>
        <end position="353"/>
    </location>
</feature>
<feature type="region of interest" description="Disordered" evidence="1">
    <location>
        <begin position="532"/>
        <end position="559"/>
    </location>
</feature>
<dbReference type="EMBL" id="RHLD01000005">
    <property type="protein sequence ID" value="TPP41419.1"/>
    <property type="molecule type" value="Genomic_DNA"/>
</dbReference>
<accession>A0A504X300</accession>
<protein>
    <submittedName>
        <fullName evidence="3">Uncharacterized protein</fullName>
    </submittedName>
</protein>
<keyword evidence="2" id="KW-0472">Membrane</keyword>
<evidence type="ECO:0000313" key="4">
    <source>
        <dbReference type="Proteomes" id="UP000318821"/>
    </source>
</evidence>
<feature type="region of interest" description="Disordered" evidence="1">
    <location>
        <begin position="285"/>
        <end position="307"/>
    </location>
</feature>
<feature type="region of interest" description="Disordered" evidence="1">
    <location>
        <begin position="455"/>
        <end position="514"/>
    </location>
</feature>
<feature type="region of interest" description="Disordered" evidence="1">
    <location>
        <begin position="408"/>
        <end position="430"/>
    </location>
</feature>
<proteinExistence type="predicted"/>
<dbReference type="AlphaFoldDB" id="A0A504X300"/>
<dbReference type="VEuPathDB" id="TriTrypDB:LDHU3_31.3680"/>
<organism evidence="3 4">
    <name type="scientific">Leishmania donovani</name>
    <dbReference type="NCBI Taxonomy" id="5661"/>
    <lineage>
        <taxon>Eukaryota</taxon>
        <taxon>Discoba</taxon>
        <taxon>Euglenozoa</taxon>
        <taxon>Kinetoplastea</taxon>
        <taxon>Metakinetoplastina</taxon>
        <taxon>Trypanosomatida</taxon>
        <taxon>Trypanosomatidae</taxon>
        <taxon>Leishmaniinae</taxon>
        <taxon>Leishmania</taxon>
    </lineage>
</organism>
<name>A0A504X300_LEIDO</name>
<evidence type="ECO:0000313" key="3">
    <source>
        <dbReference type="EMBL" id="TPP41419.1"/>
    </source>
</evidence>
<feature type="region of interest" description="Disordered" evidence="1">
    <location>
        <begin position="730"/>
        <end position="750"/>
    </location>
</feature>
<feature type="compositionally biased region" description="Low complexity" evidence="1">
    <location>
        <begin position="416"/>
        <end position="430"/>
    </location>
</feature>
<sequence>MKDDKVCGHNGISMKGFVAGAVLLTSVFLKMKRMESVRYAFSFDEEVDCIVVPYLTSHLKEHGFMTDGCITEESCNVIEYTASIIPKIHTLITEIGNTVLPKMRQKCLDPTAELLKTVFIESLNATKEAALTTGVRCLCKVEIVWKKSDSIESGLFQECLEIPLVIVTPGSIQLLQPRQAPSQVHTPAHPPAPTPVAEPSSLRHIGSMQPRESNRSASTAMSLVFSGSRASGENGPQRQQRCLVSGRLPAAVQLGEPEAHVLARSPQRRPSLPSAEVVVAASGDAVNEEDSVALGPERSLHSSELQEARENRRFMNLHRRARRQRGRQGSSSTNCLPTTSRHTESGTPSNAQEGPQHHRREHLHHTPFTLLPRYSGLTPQSFTTTNGAEVRCGGHRGRILDSSSLVLPQAHRERSGSVPSRSVRSGQSPRISQMVSNHQMLLSFFSGELLEDTPQSAFGDCPATGEPTPPRSGSPVSALWRRVNSSRALHPASSARRLLKSSPQRHSNDFNVLERGDGSVSADFSQASGYNFSPLGTYLPPPSTDSQQRPQPPRPASIGPEYAVFRPLVRFISNDMASHHTTLEEDQSFGAGESVELNDGRQSGHQKAADASSPASPHTSSIAESAITLAARRNAATDAERTPQPQPEVRLRLPVAKEGVALLNHIHNVPPQGELYRLLRVYRRERLHPFPQALRGPPLAVRLADGAEASETIDEDECASDWEDYINGATSGAGRGRRSDSTWGTANAATHRSYARRRGGRGGLYRYRTPFAATAAVDVPTVEVNASHPHELYSRLVSDPVDCAVEVVHPGAATASAASFMRSLSVPCSARQAGGRGGVHVDRSSGAAVLGVSRGSRLSGGGRSACEVSSSRSSSQGNPTHGDGAMPVPSRSGAEVVANGFYSAEARASKAQQDELQRRRAVAEYGEASYYSLEAPTDGAAQMNGFLSDILHEEEQHMQGLMQLPQLNRAQCAAGASEPVRRRISALTMVSPQVWLPELLVRRTSVDDAPWEQGLRGGKPRSPVAPVANQKRRLRDHRSTPRAVPRGQEPEQTANTRESGRRCQQELSSTLDSTKRAKSERVRVAQEIGGMELYKRTLDGLMAFTLTQLEGAAVGVKEVEEKRSKEFAAAWKRLEEMQANLHLRAASWDASCGRCLSAYK</sequence>
<evidence type="ECO:0000256" key="2">
    <source>
        <dbReference type="SAM" id="Phobius"/>
    </source>
</evidence>
<comment type="caution">
    <text evidence="3">The sequence shown here is derived from an EMBL/GenBank/DDBJ whole genome shotgun (WGS) entry which is preliminary data.</text>
</comment>
<feature type="region of interest" description="Disordered" evidence="1">
    <location>
        <begin position="583"/>
        <end position="621"/>
    </location>
</feature>
<feature type="region of interest" description="Disordered" evidence="1">
    <location>
        <begin position="852"/>
        <end position="891"/>
    </location>
</feature>
<keyword evidence="2" id="KW-0812">Transmembrane</keyword>
<feature type="region of interest" description="Disordered" evidence="1">
    <location>
        <begin position="177"/>
        <end position="219"/>
    </location>
</feature>
<evidence type="ECO:0000256" key="1">
    <source>
        <dbReference type="SAM" id="MobiDB-lite"/>
    </source>
</evidence>
<reference evidence="4" key="1">
    <citation type="submission" date="2019-02" db="EMBL/GenBank/DDBJ databases">
        <title>FDA dAtabase for Regulatory Grade micrObial Sequences (FDA-ARGOS): Supporting development and validation of Infectious Disease Dx tests.</title>
        <authorList>
            <person name="Duncan R."/>
            <person name="Fisher C."/>
            <person name="Tallon L."/>
            <person name="Sadzewicz L."/>
            <person name="Sengamalay N."/>
            <person name="Ott S."/>
            <person name="Godinez A."/>
            <person name="Nagaraj S."/>
            <person name="Vavikolanu K."/>
            <person name="Vyas G."/>
            <person name="Nadendla S."/>
            <person name="Aluvathingal J."/>
            <person name="Sichtig H."/>
        </authorList>
    </citation>
    <scope>NUCLEOTIDE SEQUENCE [LARGE SCALE GENOMIC DNA]</scope>
    <source>
        <strain evidence="4">FDAARGOS_360</strain>
    </source>
</reference>